<feature type="region of interest" description="Disordered" evidence="1">
    <location>
        <begin position="109"/>
        <end position="130"/>
    </location>
</feature>
<evidence type="ECO:0000256" key="1">
    <source>
        <dbReference type="SAM" id="MobiDB-lite"/>
    </source>
</evidence>
<dbReference type="Pfam" id="PF00665">
    <property type="entry name" value="rve"/>
    <property type="match status" value="1"/>
</dbReference>
<reference evidence="3 4" key="1">
    <citation type="journal article" date="2017" name="Genome Announc.">
        <title>Draft Genome Sequences of Salinivibrio proteolyticus, Salinivibrio sharmensis, Salinivibrio siamensis, Salinivibrio costicola subsp. alcaliphilus, Salinivibrio costicola subsp. vallismortis, and 29 New Isolates Belonging to the Genus Salinivibrio.</title>
        <authorList>
            <person name="Lopez-Hermoso C."/>
            <person name="de la Haba R.R."/>
            <person name="Sanchez-Porro C."/>
            <person name="Bayliss S.C."/>
            <person name="Feil E.J."/>
            <person name="Ventosa A."/>
        </authorList>
    </citation>
    <scope>NUCLEOTIDE SEQUENCE [LARGE SCALE GENOMIC DNA]</scope>
    <source>
        <strain evidence="3 4">IC202</strain>
    </source>
</reference>
<dbReference type="SUPFAM" id="SSF53098">
    <property type="entry name" value="Ribonuclease H-like"/>
    <property type="match status" value="1"/>
</dbReference>
<evidence type="ECO:0000259" key="2">
    <source>
        <dbReference type="PROSITE" id="PS50994"/>
    </source>
</evidence>
<accession>A0AB36K985</accession>
<dbReference type="PANTHER" id="PTHR46889:SF4">
    <property type="entry name" value="TRANSPOSASE INSO FOR INSERTION SEQUENCE ELEMENT IS911B-RELATED"/>
    <property type="match status" value="1"/>
</dbReference>
<dbReference type="PROSITE" id="PS50994">
    <property type="entry name" value="INTEGRASE"/>
    <property type="match status" value="1"/>
</dbReference>
<dbReference type="EMBL" id="MUEO01000002">
    <property type="protein sequence ID" value="OOE46292.1"/>
    <property type="molecule type" value="Genomic_DNA"/>
</dbReference>
<dbReference type="InterPro" id="IPR012337">
    <property type="entry name" value="RNaseH-like_sf"/>
</dbReference>
<dbReference type="Proteomes" id="UP000188726">
    <property type="component" value="Unassembled WGS sequence"/>
</dbReference>
<feature type="compositionally biased region" description="Polar residues" evidence="1">
    <location>
        <begin position="338"/>
        <end position="347"/>
    </location>
</feature>
<dbReference type="InterPro" id="IPR001584">
    <property type="entry name" value="Integrase_cat-core"/>
</dbReference>
<feature type="domain" description="Integrase catalytic" evidence="2">
    <location>
        <begin position="127"/>
        <end position="293"/>
    </location>
</feature>
<evidence type="ECO:0000313" key="3">
    <source>
        <dbReference type="EMBL" id="OOE46292.1"/>
    </source>
</evidence>
<evidence type="ECO:0000313" key="4">
    <source>
        <dbReference type="Proteomes" id="UP000188726"/>
    </source>
</evidence>
<protein>
    <submittedName>
        <fullName evidence="3">IS3 family transposase</fullName>
    </submittedName>
</protein>
<feature type="compositionally biased region" description="Polar residues" evidence="1">
    <location>
        <begin position="121"/>
        <end position="130"/>
    </location>
</feature>
<dbReference type="InterPro" id="IPR050900">
    <property type="entry name" value="Transposase_IS3/IS150/IS904"/>
</dbReference>
<gene>
    <name evidence="3" type="ORF">BZG09_01065</name>
</gene>
<dbReference type="AlphaFoldDB" id="A0AB36K985"/>
<dbReference type="GO" id="GO:0015074">
    <property type="term" value="P:DNA integration"/>
    <property type="evidence" value="ECO:0007669"/>
    <property type="project" value="InterPro"/>
</dbReference>
<organism evidence="3 4">
    <name type="scientific">Salinivibrio kushneri</name>
    <dbReference type="NCBI Taxonomy" id="1908198"/>
    <lineage>
        <taxon>Bacteria</taxon>
        <taxon>Pseudomonadati</taxon>
        <taxon>Pseudomonadota</taxon>
        <taxon>Gammaproteobacteria</taxon>
        <taxon>Vibrionales</taxon>
        <taxon>Vibrionaceae</taxon>
        <taxon>Salinivibrio</taxon>
    </lineage>
</organism>
<dbReference type="PANTHER" id="PTHR46889">
    <property type="entry name" value="TRANSPOSASE INSF FOR INSERTION SEQUENCE IS3B-RELATED"/>
    <property type="match status" value="1"/>
</dbReference>
<dbReference type="GO" id="GO:0003676">
    <property type="term" value="F:nucleic acid binding"/>
    <property type="evidence" value="ECO:0007669"/>
    <property type="project" value="InterPro"/>
</dbReference>
<dbReference type="NCBIfam" id="NF033516">
    <property type="entry name" value="transpos_IS3"/>
    <property type="match status" value="1"/>
</dbReference>
<dbReference type="InterPro" id="IPR036397">
    <property type="entry name" value="RNaseH_sf"/>
</dbReference>
<comment type="caution">
    <text evidence="3">The sequence shown here is derived from an EMBL/GenBank/DDBJ whole genome shotgun (WGS) entry which is preliminary data.</text>
</comment>
<name>A0AB36K985_9GAMM</name>
<dbReference type="InterPro" id="IPR048020">
    <property type="entry name" value="Transpos_IS3"/>
</dbReference>
<sequence length="347" mass="39650">MLQLFDEAVANGAPQYKAAELMQVPQRTLRRWRSSQGQVLPDLRPLAIRAAPKNRLSEQERQHILHVCNDADYASLPPSQIVPRLADQGEYIASESTLYRVLKANDQLHHRGKAKPPQPASAPTSHQTSKPNEIWTWDISYLPSNVRGLYWYLYMIIDIYSRKIVGWEVHDRECGTLASQLIERATLSEGCLVKPRYLHADNGAPMKSLTLRAKLDEMGIRTSFNRPGVSNDNAYSESLFRTAKYRPNYPAHGFEGLGAAREWMLNFVNWYNNEHRHSAIKFVTPAQRHRNQDTQVLAKRHAIYQQAKAKHPERWAKETRDWTPVSAVTLNPGKPEDNQQGGQKRAA</sequence>
<dbReference type="Gene3D" id="3.30.420.10">
    <property type="entry name" value="Ribonuclease H-like superfamily/Ribonuclease H"/>
    <property type="match status" value="1"/>
</dbReference>
<proteinExistence type="predicted"/>
<feature type="region of interest" description="Disordered" evidence="1">
    <location>
        <begin position="308"/>
        <end position="347"/>
    </location>
</feature>
<feature type="compositionally biased region" description="Basic and acidic residues" evidence="1">
    <location>
        <begin position="310"/>
        <end position="321"/>
    </location>
</feature>